<dbReference type="Gene3D" id="3.40.50.720">
    <property type="entry name" value="NAD(P)-binding Rossmann-like Domain"/>
    <property type="match status" value="1"/>
</dbReference>
<dbReference type="OrthoDB" id="1933717at2759"/>
<evidence type="ECO:0000313" key="3">
    <source>
        <dbReference type="EMBL" id="RVX73367.1"/>
    </source>
</evidence>
<evidence type="ECO:0000313" key="4">
    <source>
        <dbReference type="Proteomes" id="UP000288859"/>
    </source>
</evidence>
<dbReference type="GO" id="GO:0016491">
    <property type="term" value="F:oxidoreductase activity"/>
    <property type="evidence" value="ECO:0007669"/>
    <property type="project" value="UniProtKB-KW"/>
</dbReference>
<dbReference type="EMBL" id="NAJM01000008">
    <property type="protein sequence ID" value="RVX73367.1"/>
    <property type="molecule type" value="Genomic_DNA"/>
</dbReference>
<dbReference type="InterPro" id="IPR002347">
    <property type="entry name" value="SDR_fam"/>
</dbReference>
<comment type="caution">
    <text evidence="3">The sequence shown here is derived from an EMBL/GenBank/DDBJ whole genome shotgun (WGS) entry which is preliminary data.</text>
</comment>
<dbReference type="InterPro" id="IPR036291">
    <property type="entry name" value="NAD(P)-bd_dom_sf"/>
</dbReference>
<accession>A0A438NC61</accession>
<dbReference type="CDD" id="cd05233">
    <property type="entry name" value="SDR_c"/>
    <property type="match status" value="1"/>
</dbReference>
<name>A0A438NC61_EXOME</name>
<comment type="similarity">
    <text evidence="1">Belongs to the short-chain dehydrogenases/reductases (SDR) family.</text>
</comment>
<dbReference type="Pfam" id="PF00106">
    <property type="entry name" value="adh_short"/>
    <property type="match status" value="1"/>
</dbReference>
<dbReference type="VEuPathDB" id="FungiDB:PV10_02942"/>
<sequence>MPTRNDYVETFHNDSYPSLEKPIKARACEGKVVFIPGAGTGIGKATAHAFARAGAKHVFIAGRTEKTLAATKTDIEQASPKTKVDYFVLDICDTARVTETFKACVAKAGSPMDILVNNAAYISFQEALGDPDKIWQHFEVNVKGFMNVVRDFLANAVEKSPTIVNVSSGAAVIEYKDGLCPYSASKLATLKMMDYLHNEEKDGRGTRIFSIQPGNVATAMAAEGKTICADSAELPAGFCVWLTTRDADFLRGRFLYANWDIDQLIAKKKEIVDGGQLRLGVYGWDSCAF</sequence>
<dbReference type="PANTHER" id="PTHR42901">
    <property type="entry name" value="ALCOHOL DEHYDROGENASE"/>
    <property type="match status" value="1"/>
</dbReference>
<gene>
    <name evidence="3" type="ORF">B0A52_03009</name>
</gene>
<evidence type="ECO:0000256" key="2">
    <source>
        <dbReference type="ARBA" id="ARBA00023002"/>
    </source>
</evidence>
<dbReference type="PRINTS" id="PR00081">
    <property type="entry name" value="GDHRDH"/>
</dbReference>
<organism evidence="3 4">
    <name type="scientific">Exophiala mesophila</name>
    <name type="common">Black yeast-like fungus</name>
    <dbReference type="NCBI Taxonomy" id="212818"/>
    <lineage>
        <taxon>Eukaryota</taxon>
        <taxon>Fungi</taxon>
        <taxon>Dikarya</taxon>
        <taxon>Ascomycota</taxon>
        <taxon>Pezizomycotina</taxon>
        <taxon>Eurotiomycetes</taxon>
        <taxon>Chaetothyriomycetidae</taxon>
        <taxon>Chaetothyriales</taxon>
        <taxon>Herpotrichiellaceae</taxon>
        <taxon>Exophiala</taxon>
    </lineage>
</organism>
<keyword evidence="2" id="KW-0560">Oxidoreductase</keyword>
<dbReference type="AlphaFoldDB" id="A0A438NC61"/>
<proteinExistence type="inferred from homology"/>
<dbReference type="PANTHER" id="PTHR42901:SF1">
    <property type="entry name" value="ALCOHOL DEHYDROGENASE"/>
    <property type="match status" value="1"/>
</dbReference>
<reference evidence="3 4" key="1">
    <citation type="submission" date="2017-03" db="EMBL/GenBank/DDBJ databases">
        <title>Genomes of endolithic fungi from Antarctica.</title>
        <authorList>
            <person name="Coleine C."/>
            <person name="Masonjones S."/>
            <person name="Stajich J.E."/>
        </authorList>
    </citation>
    <scope>NUCLEOTIDE SEQUENCE [LARGE SCALE GENOMIC DNA]</scope>
    <source>
        <strain evidence="3 4">CCFEE 6314</strain>
    </source>
</reference>
<dbReference type="SUPFAM" id="SSF51735">
    <property type="entry name" value="NAD(P)-binding Rossmann-fold domains"/>
    <property type="match status" value="1"/>
</dbReference>
<protein>
    <submittedName>
        <fullName evidence="3">Uncharacterized protein</fullName>
    </submittedName>
</protein>
<dbReference type="Proteomes" id="UP000288859">
    <property type="component" value="Unassembled WGS sequence"/>
</dbReference>
<evidence type="ECO:0000256" key="1">
    <source>
        <dbReference type="ARBA" id="ARBA00006484"/>
    </source>
</evidence>